<dbReference type="EMBL" id="KN832882">
    <property type="protein sequence ID" value="KIM97299.1"/>
    <property type="molecule type" value="Genomic_DNA"/>
</dbReference>
<dbReference type="PANTHER" id="PTHR47336:SF2">
    <property type="entry name" value="TRANSCRIPTION FACTOR HMS1-RELATED"/>
    <property type="match status" value="1"/>
</dbReference>
<evidence type="ECO:0000256" key="1">
    <source>
        <dbReference type="SAM" id="Coils"/>
    </source>
</evidence>
<evidence type="ECO:0000259" key="3">
    <source>
        <dbReference type="PROSITE" id="PS50888"/>
    </source>
</evidence>
<dbReference type="Pfam" id="PF00010">
    <property type="entry name" value="HLH"/>
    <property type="match status" value="1"/>
</dbReference>
<dbReference type="GO" id="GO:0046983">
    <property type="term" value="F:protein dimerization activity"/>
    <property type="evidence" value="ECO:0007669"/>
    <property type="project" value="InterPro"/>
</dbReference>
<dbReference type="InterPro" id="IPR052099">
    <property type="entry name" value="Regulatory_TF_Diverse"/>
</dbReference>
<dbReference type="Proteomes" id="UP000054321">
    <property type="component" value="Unassembled WGS sequence"/>
</dbReference>
<dbReference type="InterPro" id="IPR036638">
    <property type="entry name" value="HLH_DNA-bd_sf"/>
</dbReference>
<dbReference type="InParanoid" id="A0A0C3H1Q1"/>
<proteinExistence type="predicted"/>
<keyword evidence="5" id="KW-1185">Reference proteome</keyword>
<reference evidence="5" key="2">
    <citation type="submission" date="2015-01" db="EMBL/GenBank/DDBJ databases">
        <title>Evolutionary Origins and Diversification of the Mycorrhizal Mutualists.</title>
        <authorList>
            <consortium name="DOE Joint Genome Institute"/>
            <consortium name="Mycorrhizal Genomics Consortium"/>
            <person name="Kohler A."/>
            <person name="Kuo A."/>
            <person name="Nagy L.G."/>
            <person name="Floudas D."/>
            <person name="Copeland A."/>
            <person name="Barry K.W."/>
            <person name="Cichocki N."/>
            <person name="Veneault-Fourrey C."/>
            <person name="LaButti K."/>
            <person name="Lindquist E.A."/>
            <person name="Lipzen A."/>
            <person name="Lundell T."/>
            <person name="Morin E."/>
            <person name="Murat C."/>
            <person name="Riley R."/>
            <person name="Ohm R."/>
            <person name="Sun H."/>
            <person name="Tunlid A."/>
            <person name="Henrissat B."/>
            <person name="Grigoriev I.V."/>
            <person name="Hibbett D.S."/>
            <person name="Martin F."/>
        </authorList>
    </citation>
    <scope>NUCLEOTIDE SEQUENCE [LARGE SCALE GENOMIC DNA]</scope>
    <source>
        <strain evidence="5">Zn</strain>
    </source>
</reference>
<sequence length="330" mass="36874">MAGSIIPADCVSQRRRPLDDCVPSPDLDWDDSLYDDSELLNFLALDLIDTSSNSSVSPFFQNNNYILPSGEKYDLKTDLQSSPLTDFDHCSMWDEVSAVHSNSLMLDVDTTYPNAVPWASSENSTNKETTTRGRRNADIALEECLNNQLPWKLAEASNMAGNSKPHITLSRAEVARLRTVAMPVQSHAASPTASFPSSEPEGTRRRRNRTSSETSESDCLAPRSKRKINKRRAHNVIEKRYRTNLVDKLSELRDSIPGLRFEIDNSPDEDSQSFSAAPKLNKATILSKATEYIGQLARQNQDLSKENKALQIRISAFEMLLTAQRGFDST</sequence>
<reference evidence="4 5" key="1">
    <citation type="submission" date="2014-04" db="EMBL/GenBank/DDBJ databases">
        <authorList>
            <consortium name="DOE Joint Genome Institute"/>
            <person name="Kuo A."/>
            <person name="Martino E."/>
            <person name="Perotto S."/>
            <person name="Kohler A."/>
            <person name="Nagy L.G."/>
            <person name="Floudas D."/>
            <person name="Copeland A."/>
            <person name="Barry K.W."/>
            <person name="Cichocki N."/>
            <person name="Veneault-Fourrey C."/>
            <person name="LaButti K."/>
            <person name="Lindquist E.A."/>
            <person name="Lipzen A."/>
            <person name="Lundell T."/>
            <person name="Morin E."/>
            <person name="Murat C."/>
            <person name="Sun H."/>
            <person name="Tunlid A."/>
            <person name="Henrissat B."/>
            <person name="Grigoriev I.V."/>
            <person name="Hibbett D.S."/>
            <person name="Martin F."/>
            <person name="Nordberg H.P."/>
            <person name="Cantor M.N."/>
            <person name="Hua S.X."/>
        </authorList>
    </citation>
    <scope>NUCLEOTIDE SEQUENCE [LARGE SCALE GENOMIC DNA]</scope>
    <source>
        <strain evidence="4 5">Zn</strain>
    </source>
</reference>
<keyword evidence="1" id="KW-0175">Coiled coil</keyword>
<dbReference type="HOGENOM" id="CLU_709905_0_0_1"/>
<name>A0A0C3H1Q1_OIDMZ</name>
<dbReference type="Gene3D" id="4.10.280.10">
    <property type="entry name" value="Helix-loop-helix DNA-binding domain"/>
    <property type="match status" value="1"/>
</dbReference>
<organism evidence="4 5">
    <name type="scientific">Oidiodendron maius (strain Zn)</name>
    <dbReference type="NCBI Taxonomy" id="913774"/>
    <lineage>
        <taxon>Eukaryota</taxon>
        <taxon>Fungi</taxon>
        <taxon>Dikarya</taxon>
        <taxon>Ascomycota</taxon>
        <taxon>Pezizomycotina</taxon>
        <taxon>Leotiomycetes</taxon>
        <taxon>Leotiomycetes incertae sedis</taxon>
        <taxon>Myxotrichaceae</taxon>
        <taxon>Oidiodendron</taxon>
    </lineage>
</organism>
<evidence type="ECO:0000313" key="4">
    <source>
        <dbReference type="EMBL" id="KIM97299.1"/>
    </source>
</evidence>
<evidence type="ECO:0000313" key="5">
    <source>
        <dbReference type="Proteomes" id="UP000054321"/>
    </source>
</evidence>
<feature type="coiled-coil region" evidence="1">
    <location>
        <begin position="293"/>
        <end position="320"/>
    </location>
</feature>
<dbReference type="STRING" id="913774.A0A0C3H1Q1"/>
<dbReference type="OrthoDB" id="2133190at2759"/>
<dbReference type="InterPro" id="IPR011598">
    <property type="entry name" value="bHLH_dom"/>
</dbReference>
<dbReference type="PANTHER" id="PTHR47336">
    <property type="entry name" value="TRANSCRIPTION FACTOR HMS1-RELATED"/>
    <property type="match status" value="1"/>
</dbReference>
<dbReference type="SMART" id="SM00353">
    <property type="entry name" value="HLH"/>
    <property type="match status" value="1"/>
</dbReference>
<feature type="domain" description="BHLH" evidence="3">
    <location>
        <begin position="229"/>
        <end position="296"/>
    </location>
</feature>
<accession>A0A0C3H1Q1</accession>
<dbReference type="AlphaFoldDB" id="A0A0C3H1Q1"/>
<protein>
    <recommendedName>
        <fullName evidence="3">BHLH domain-containing protein</fullName>
    </recommendedName>
</protein>
<feature type="compositionally biased region" description="Polar residues" evidence="2">
    <location>
        <begin position="187"/>
        <end position="197"/>
    </location>
</feature>
<dbReference type="SUPFAM" id="SSF47459">
    <property type="entry name" value="HLH, helix-loop-helix DNA-binding domain"/>
    <property type="match status" value="1"/>
</dbReference>
<evidence type="ECO:0000256" key="2">
    <source>
        <dbReference type="SAM" id="MobiDB-lite"/>
    </source>
</evidence>
<gene>
    <name evidence="4" type="ORF">OIDMADRAFT_57925</name>
</gene>
<feature type="region of interest" description="Disordered" evidence="2">
    <location>
        <begin position="183"/>
        <end position="231"/>
    </location>
</feature>
<dbReference type="PROSITE" id="PS50888">
    <property type="entry name" value="BHLH"/>
    <property type="match status" value="1"/>
</dbReference>